<dbReference type="OrthoDB" id="9780765at2"/>
<sequence>MKKVWLAAASLLLTACSTTTNLYVNHLASNVSDEGFTEHTLILSDDEHHTQVHYWDNQIASEDTVVLIHGVGGDGLSNWQSTMQALGNQYRVIVPDILWYGESTSDLQPTLEDQVTAIADLLKNLDLDGNIHIVGHSYGGFIVYGLLANYDLASTATFISSPGGAFEQQDLDALLARFDIEKPSDLFVPKNDEDLKRLMNATSEEPLHVPAFTMDGFYEKYFASNSEQKVYMLDHLMDSREEFVSKIANRDLPPVQVIWGEDDRIFPLESGMLLSKQSKGPLYIVTDSAHNILLEKPDTVNRLLKAFIQQYHNQKKQ</sequence>
<proteinExistence type="predicted"/>
<dbReference type="AlphaFoldDB" id="A0A557NZA3"/>
<dbReference type="Gene3D" id="3.40.50.1820">
    <property type="entry name" value="alpha/beta hydrolase"/>
    <property type="match status" value="1"/>
</dbReference>
<keyword evidence="1" id="KW-0732">Signal</keyword>
<feature type="chain" id="PRO_5021780761" evidence="1">
    <location>
        <begin position="23"/>
        <end position="317"/>
    </location>
</feature>
<dbReference type="InterPro" id="IPR052370">
    <property type="entry name" value="Meta-cleavage_hydrolase"/>
</dbReference>
<evidence type="ECO:0000256" key="1">
    <source>
        <dbReference type="SAM" id="SignalP"/>
    </source>
</evidence>
<evidence type="ECO:0000259" key="2">
    <source>
        <dbReference type="Pfam" id="PF00561"/>
    </source>
</evidence>
<name>A0A557NZA3_9VIBR</name>
<dbReference type="PROSITE" id="PS51257">
    <property type="entry name" value="PROKAR_LIPOPROTEIN"/>
    <property type="match status" value="1"/>
</dbReference>
<dbReference type="EMBL" id="VMKJ01000037">
    <property type="protein sequence ID" value="TVO33730.1"/>
    <property type="molecule type" value="Genomic_DNA"/>
</dbReference>
<dbReference type="PRINTS" id="PR00111">
    <property type="entry name" value="ABHYDROLASE"/>
</dbReference>
<accession>A0A557NZA3</accession>
<dbReference type="InterPro" id="IPR000073">
    <property type="entry name" value="AB_hydrolase_1"/>
</dbReference>
<feature type="domain" description="AB hydrolase-1" evidence="2">
    <location>
        <begin position="64"/>
        <end position="297"/>
    </location>
</feature>
<dbReference type="Proteomes" id="UP000319828">
    <property type="component" value="Unassembled WGS sequence"/>
</dbReference>
<dbReference type="PANTHER" id="PTHR43139">
    <property type="entry name" value="SI:DKEY-122A22.2"/>
    <property type="match status" value="1"/>
</dbReference>
<keyword evidence="3" id="KW-0378">Hydrolase</keyword>
<dbReference type="GO" id="GO:0016787">
    <property type="term" value="F:hydrolase activity"/>
    <property type="evidence" value="ECO:0007669"/>
    <property type="project" value="UniProtKB-KW"/>
</dbReference>
<feature type="signal peptide" evidence="1">
    <location>
        <begin position="1"/>
        <end position="22"/>
    </location>
</feature>
<reference evidence="3 4" key="1">
    <citation type="submission" date="2019-07" db="EMBL/GenBank/DDBJ databases">
        <title>The draft genome sequence of Vibrio algivorus M1486.</title>
        <authorList>
            <person name="Meng X."/>
        </authorList>
    </citation>
    <scope>NUCLEOTIDE SEQUENCE [LARGE SCALE GENOMIC DNA]</scope>
    <source>
        <strain evidence="3 4">M1486</strain>
    </source>
</reference>
<dbReference type="PRINTS" id="PR00412">
    <property type="entry name" value="EPOXHYDRLASE"/>
</dbReference>
<evidence type="ECO:0000313" key="3">
    <source>
        <dbReference type="EMBL" id="TVO33730.1"/>
    </source>
</evidence>
<comment type="caution">
    <text evidence="3">The sequence shown here is derived from an EMBL/GenBank/DDBJ whole genome shotgun (WGS) entry which is preliminary data.</text>
</comment>
<protein>
    <submittedName>
        <fullName evidence="3">Alpha/beta hydrolase</fullName>
    </submittedName>
</protein>
<dbReference type="PANTHER" id="PTHR43139:SF52">
    <property type="entry name" value="SI:DKEY-122A22.2"/>
    <property type="match status" value="1"/>
</dbReference>
<dbReference type="Pfam" id="PF00561">
    <property type="entry name" value="Abhydrolase_1"/>
    <property type="match status" value="1"/>
</dbReference>
<evidence type="ECO:0000313" key="4">
    <source>
        <dbReference type="Proteomes" id="UP000319828"/>
    </source>
</evidence>
<gene>
    <name evidence="3" type="ORF">FOF44_14545</name>
</gene>
<dbReference type="InterPro" id="IPR000639">
    <property type="entry name" value="Epox_hydrolase-like"/>
</dbReference>
<dbReference type="RefSeq" id="WP_144388866.1">
    <property type="nucleotide sequence ID" value="NZ_CANNCB010000052.1"/>
</dbReference>
<dbReference type="InterPro" id="IPR029058">
    <property type="entry name" value="AB_hydrolase_fold"/>
</dbReference>
<organism evidence="3 4">
    <name type="scientific">Vibrio algivorus</name>
    <dbReference type="NCBI Taxonomy" id="1667024"/>
    <lineage>
        <taxon>Bacteria</taxon>
        <taxon>Pseudomonadati</taxon>
        <taxon>Pseudomonadota</taxon>
        <taxon>Gammaproteobacteria</taxon>
        <taxon>Vibrionales</taxon>
        <taxon>Vibrionaceae</taxon>
        <taxon>Vibrio</taxon>
    </lineage>
</organism>
<dbReference type="SUPFAM" id="SSF53474">
    <property type="entry name" value="alpha/beta-Hydrolases"/>
    <property type="match status" value="1"/>
</dbReference>